<name>A0A8B6DS45_MYTGA</name>
<proteinExistence type="inferred from homology"/>
<dbReference type="Proteomes" id="UP000596742">
    <property type="component" value="Unassembled WGS sequence"/>
</dbReference>
<evidence type="ECO:0000259" key="11">
    <source>
        <dbReference type="Pfam" id="PF15511"/>
    </source>
</evidence>
<accession>A0A8B6DS45</accession>
<organism evidence="12 13">
    <name type="scientific">Mytilus galloprovincialis</name>
    <name type="common">Mediterranean mussel</name>
    <dbReference type="NCBI Taxonomy" id="29158"/>
    <lineage>
        <taxon>Eukaryota</taxon>
        <taxon>Metazoa</taxon>
        <taxon>Spiralia</taxon>
        <taxon>Lophotrochozoa</taxon>
        <taxon>Mollusca</taxon>
        <taxon>Bivalvia</taxon>
        <taxon>Autobranchia</taxon>
        <taxon>Pteriomorphia</taxon>
        <taxon>Mytilida</taxon>
        <taxon>Mytiloidea</taxon>
        <taxon>Mytilidae</taxon>
        <taxon>Mytilinae</taxon>
        <taxon>Mytilus</taxon>
    </lineage>
</organism>
<dbReference type="InterPro" id="IPR001951">
    <property type="entry name" value="Histone_H4"/>
</dbReference>
<evidence type="ECO:0000256" key="4">
    <source>
        <dbReference type="ARBA" id="ARBA00006564"/>
    </source>
</evidence>
<dbReference type="Gene3D" id="1.10.20.10">
    <property type="entry name" value="Histone, subunit A"/>
    <property type="match status" value="1"/>
</dbReference>
<evidence type="ECO:0000256" key="6">
    <source>
        <dbReference type="ARBA" id="ARBA00023125"/>
    </source>
</evidence>
<dbReference type="AlphaFoldDB" id="A0A8B6DS45"/>
<dbReference type="Pfam" id="PF15511">
    <property type="entry name" value="CENP-T_C"/>
    <property type="match status" value="1"/>
</dbReference>
<evidence type="ECO:0000256" key="9">
    <source>
        <dbReference type="RuleBase" id="RU000528"/>
    </source>
</evidence>
<comment type="similarity">
    <text evidence="4 9">Belongs to the histone H4 family.</text>
</comment>
<dbReference type="GO" id="GO:0005634">
    <property type="term" value="C:nucleus"/>
    <property type="evidence" value="ECO:0007669"/>
    <property type="project" value="UniProtKB-SubCell"/>
</dbReference>
<protein>
    <recommendedName>
        <fullName evidence="9">Histone H4</fullName>
    </recommendedName>
</protein>
<dbReference type="InterPro" id="IPR009072">
    <property type="entry name" value="Histone-fold"/>
</dbReference>
<reference evidence="12" key="1">
    <citation type="submission" date="2018-11" db="EMBL/GenBank/DDBJ databases">
        <authorList>
            <person name="Alioto T."/>
            <person name="Alioto T."/>
        </authorList>
    </citation>
    <scope>NUCLEOTIDE SEQUENCE</scope>
</reference>
<dbReference type="GO" id="GO:0000786">
    <property type="term" value="C:nucleosome"/>
    <property type="evidence" value="ECO:0007669"/>
    <property type="project" value="UniProtKB-KW"/>
</dbReference>
<evidence type="ECO:0000313" key="13">
    <source>
        <dbReference type="Proteomes" id="UP000596742"/>
    </source>
</evidence>
<evidence type="ECO:0000256" key="10">
    <source>
        <dbReference type="SAM" id="MobiDB-lite"/>
    </source>
</evidence>
<dbReference type="PANTHER" id="PTHR10484">
    <property type="entry name" value="HISTONE H4"/>
    <property type="match status" value="1"/>
</dbReference>
<evidence type="ECO:0000256" key="8">
    <source>
        <dbReference type="ARBA" id="ARBA00023269"/>
    </source>
</evidence>
<gene>
    <name evidence="12" type="ORF">MGAL_10B067526</name>
</gene>
<evidence type="ECO:0000256" key="3">
    <source>
        <dbReference type="ARBA" id="ARBA00004286"/>
    </source>
</evidence>
<dbReference type="GO" id="GO:0003677">
    <property type="term" value="F:DNA binding"/>
    <property type="evidence" value="ECO:0007669"/>
    <property type="project" value="UniProtKB-KW"/>
</dbReference>
<dbReference type="GO" id="GO:0030527">
    <property type="term" value="F:structural constituent of chromatin"/>
    <property type="evidence" value="ECO:0007669"/>
    <property type="project" value="InterPro"/>
</dbReference>
<evidence type="ECO:0000256" key="7">
    <source>
        <dbReference type="ARBA" id="ARBA00023242"/>
    </source>
</evidence>
<comment type="function">
    <text evidence="1 9">Core component of nucleosome. Nucleosomes wrap and compact DNA into chromatin, limiting DNA accessibility to the cellular machineries which require DNA as a template. Histones thereby play a central role in transcription regulation, DNA repair, DNA replication and chromosomal stability. DNA accessibility is regulated via a complex set of post-translational modifications of histones, also called histone code, and nucleosome remodeling.</text>
</comment>
<feature type="region of interest" description="Disordered" evidence="10">
    <location>
        <begin position="1"/>
        <end position="27"/>
    </location>
</feature>
<dbReference type="SUPFAM" id="SSF47113">
    <property type="entry name" value="Histone-fold"/>
    <property type="match status" value="1"/>
</dbReference>
<comment type="subunit">
    <text evidence="9">The nucleosome is a histone octamer containing two molecules each of H2A, H2B, H3 and H4 assembled in one H3-H4 heterotetramer and two H2A-H2B heterodimers. The octamer wraps approximately 147 bp of DNA.</text>
</comment>
<comment type="subcellular location">
    <subcellularLocation>
        <location evidence="3">Chromosome</location>
    </subcellularLocation>
    <subcellularLocation>
        <location evidence="2">Nucleus</location>
    </subcellularLocation>
</comment>
<feature type="domain" description="CENP-T/Histone H4 histone fold" evidence="11">
    <location>
        <begin position="26"/>
        <end position="97"/>
    </location>
</feature>
<dbReference type="EMBL" id="UYJE01003962">
    <property type="protein sequence ID" value="VDI23675.1"/>
    <property type="molecule type" value="Genomic_DNA"/>
</dbReference>
<dbReference type="PRINTS" id="PR00623">
    <property type="entry name" value="HISTONEH4"/>
</dbReference>
<keyword evidence="7 9" id="KW-0539">Nucleus</keyword>
<dbReference type="SMART" id="SM00417">
    <property type="entry name" value="H4"/>
    <property type="match status" value="1"/>
</dbReference>
<comment type="caution">
    <text evidence="12">The sequence shown here is derived from an EMBL/GenBank/DDBJ whole genome shotgun (WGS) entry which is preliminary data.</text>
</comment>
<dbReference type="CDD" id="cd22912">
    <property type="entry name" value="HFD_H4"/>
    <property type="match status" value="1"/>
</dbReference>
<sequence>MEVNKESNRRNHSGKGLGGNKRQRKQCPCWLPSKPSIRRLARRGGVKRISGLVYAEIRGVLRVYLQHVLHDTIVYTDHAKRKTVTASDVIHAVRHQGCTLYGLDCK</sequence>
<keyword evidence="5 9" id="KW-0158">Chromosome</keyword>
<keyword evidence="6 9" id="KW-0238">DNA-binding</keyword>
<dbReference type="InterPro" id="IPR035425">
    <property type="entry name" value="CENP-T/H4_C"/>
</dbReference>
<keyword evidence="13" id="KW-1185">Reference proteome</keyword>
<evidence type="ECO:0000256" key="2">
    <source>
        <dbReference type="ARBA" id="ARBA00004123"/>
    </source>
</evidence>
<keyword evidence="8 9" id="KW-0544">Nucleosome core</keyword>
<dbReference type="OrthoDB" id="6101876at2759"/>
<evidence type="ECO:0000256" key="1">
    <source>
        <dbReference type="ARBA" id="ARBA00002001"/>
    </source>
</evidence>
<evidence type="ECO:0000256" key="5">
    <source>
        <dbReference type="ARBA" id="ARBA00022454"/>
    </source>
</evidence>
<dbReference type="GO" id="GO:0046982">
    <property type="term" value="F:protein heterodimerization activity"/>
    <property type="evidence" value="ECO:0007669"/>
    <property type="project" value="InterPro"/>
</dbReference>
<evidence type="ECO:0000313" key="12">
    <source>
        <dbReference type="EMBL" id="VDI23675.1"/>
    </source>
</evidence>